<keyword evidence="2" id="KW-1185">Reference proteome</keyword>
<protein>
    <submittedName>
        <fullName evidence="1">Uncharacterized protein</fullName>
    </submittedName>
</protein>
<comment type="caution">
    <text evidence="1">The sequence shown here is derived from an EMBL/GenBank/DDBJ whole genome shotgun (WGS) entry which is preliminary data.</text>
</comment>
<dbReference type="AlphaFoldDB" id="A0ABD3MXC0"/>
<name>A0ABD3MXC0_9STRA</name>
<organism evidence="1 2">
    <name type="scientific">Cyclotella atomus</name>
    <dbReference type="NCBI Taxonomy" id="382360"/>
    <lineage>
        <taxon>Eukaryota</taxon>
        <taxon>Sar</taxon>
        <taxon>Stramenopiles</taxon>
        <taxon>Ochrophyta</taxon>
        <taxon>Bacillariophyta</taxon>
        <taxon>Coscinodiscophyceae</taxon>
        <taxon>Thalassiosirophycidae</taxon>
        <taxon>Stephanodiscales</taxon>
        <taxon>Stephanodiscaceae</taxon>
        <taxon>Cyclotella</taxon>
    </lineage>
</organism>
<dbReference type="EMBL" id="JALLPJ020001344">
    <property type="protein sequence ID" value="KAL3768574.1"/>
    <property type="molecule type" value="Genomic_DNA"/>
</dbReference>
<proteinExistence type="predicted"/>
<dbReference type="Proteomes" id="UP001530400">
    <property type="component" value="Unassembled WGS sequence"/>
</dbReference>
<gene>
    <name evidence="1" type="ORF">ACHAWO_001523</name>
</gene>
<evidence type="ECO:0000313" key="2">
    <source>
        <dbReference type="Proteomes" id="UP001530400"/>
    </source>
</evidence>
<reference evidence="1 2" key="1">
    <citation type="submission" date="2024-10" db="EMBL/GenBank/DDBJ databases">
        <title>Updated reference genomes for cyclostephanoid diatoms.</title>
        <authorList>
            <person name="Roberts W.R."/>
            <person name="Alverson A.J."/>
        </authorList>
    </citation>
    <scope>NUCLEOTIDE SEQUENCE [LARGE SCALE GENOMIC DNA]</scope>
    <source>
        <strain evidence="1 2">AJA010-31</strain>
    </source>
</reference>
<evidence type="ECO:0000313" key="1">
    <source>
        <dbReference type="EMBL" id="KAL3768574.1"/>
    </source>
</evidence>
<sequence length="129" mass="13694">MGSESTFEHGDGCCGCKCTDGEIGFGGCLFTFCCPCFALCNAANDAGLKNGNLYCIATLCGFGCCSLMFLGQEVEEKRGLKTHGGGWHCMHSCFDGCSCHSCRVVNECKMLEKEGKVGNAPATTEMVRN</sequence>
<accession>A0ABD3MXC0</accession>